<evidence type="ECO:0000256" key="8">
    <source>
        <dbReference type="ARBA" id="ARBA00023306"/>
    </source>
</evidence>
<comment type="subcellular location">
    <subcellularLocation>
        <location evidence="10">Cell membrane</location>
        <topology evidence="10">Peripheral membrane protein</topology>
        <orientation evidence="10">Cytoplasmic side</orientation>
    </subcellularLocation>
</comment>
<feature type="binding site" evidence="10">
    <location>
        <position position="161"/>
    </location>
    <ligand>
        <name>UDP-N-acetyl-alpha-D-glucosamine</name>
        <dbReference type="ChEBI" id="CHEBI:57705"/>
    </ligand>
</feature>
<comment type="catalytic activity">
    <reaction evidence="10">
        <text>di-trans,octa-cis-undecaprenyl diphospho-N-acetyl-alpha-D-muramoyl-L-alanyl-D-glutamyl-meso-2,6-diaminopimeloyl-D-alanyl-D-alanine + UDP-N-acetyl-alpha-D-glucosamine = di-trans,octa-cis-undecaprenyl diphospho-[N-acetyl-alpha-D-glucosaminyl-(1-&gt;4)]-N-acetyl-alpha-D-muramoyl-L-alanyl-D-glutamyl-meso-2,6-diaminopimeloyl-D-alanyl-D-alanine + UDP + H(+)</text>
        <dbReference type="Rhea" id="RHEA:31227"/>
        <dbReference type="ChEBI" id="CHEBI:15378"/>
        <dbReference type="ChEBI" id="CHEBI:57705"/>
        <dbReference type="ChEBI" id="CHEBI:58223"/>
        <dbReference type="ChEBI" id="CHEBI:61387"/>
        <dbReference type="ChEBI" id="CHEBI:61388"/>
        <dbReference type="EC" id="2.4.1.227"/>
    </reaction>
</comment>
<keyword evidence="7 10" id="KW-0472">Membrane</keyword>
<reference evidence="13" key="1">
    <citation type="submission" date="2022-05" db="EMBL/GenBank/DDBJ databases">
        <title>Complete genome sequence of toluene-degrading Gulosibacter sediminis strain ACHW.36C.</title>
        <authorList>
            <person name="Wai A.C."/>
            <person name="Lai G.K."/>
            <person name="Griffin S.D."/>
            <person name="Leung F.C."/>
        </authorList>
    </citation>
    <scope>NUCLEOTIDE SEQUENCE [LARGE SCALE GENOMIC DNA]</scope>
    <source>
        <strain evidence="13">ACHW.36C</strain>
    </source>
</reference>
<dbReference type="PANTHER" id="PTHR21015">
    <property type="entry name" value="UDP-N-ACETYLGLUCOSAMINE--N-ACETYLMURAMYL-(PENTAPEPTIDE) PYROPHOSPHORYL-UNDECAPRENOL N-ACETYLGLUCOSAMINE TRANSFERASE 1"/>
    <property type="match status" value="1"/>
</dbReference>
<evidence type="ECO:0000256" key="5">
    <source>
        <dbReference type="ARBA" id="ARBA00022960"/>
    </source>
</evidence>
<feature type="binding site" evidence="10">
    <location>
        <position position="124"/>
    </location>
    <ligand>
        <name>UDP-N-acetyl-alpha-D-glucosamine</name>
        <dbReference type="ChEBI" id="CHEBI:57705"/>
    </ligand>
</feature>
<comment type="caution">
    <text evidence="10">Lacks conserved residue(s) required for the propagation of feature annotation.</text>
</comment>
<protein>
    <recommendedName>
        <fullName evidence="10">UDP-N-acetylglucosamine--N-acetylmuramyl-(pentapeptide) pyrophosphoryl-undecaprenol N-acetylglucosamine transferase</fullName>
        <ecNumber evidence="10">2.4.1.227</ecNumber>
    </recommendedName>
    <alternativeName>
        <fullName evidence="10">Undecaprenyl-PP-MurNAc-pentapeptide-UDPGlcNAc GlcNAc transferase</fullName>
    </alternativeName>
</protein>
<evidence type="ECO:0000259" key="12">
    <source>
        <dbReference type="Pfam" id="PF04101"/>
    </source>
</evidence>
<feature type="binding site" evidence="10">
    <location>
        <position position="292"/>
    </location>
    <ligand>
        <name>UDP-N-acetyl-alpha-D-glucosamine</name>
        <dbReference type="ChEBI" id="CHEBI:57705"/>
    </ligand>
</feature>
<feature type="binding site" evidence="10">
    <location>
        <begin position="11"/>
        <end position="13"/>
    </location>
    <ligand>
        <name>UDP-N-acetyl-alpha-D-glucosamine</name>
        <dbReference type="ChEBI" id="CHEBI:57705"/>
    </ligand>
</feature>
<gene>
    <name evidence="10" type="primary">murG</name>
    <name evidence="13" type="ORF">M3M28_07375</name>
</gene>
<dbReference type="Pfam" id="PF03033">
    <property type="entry name" value="Glyco_transf_28"/>
    <property type="match status" value="1"/>
</dbReference>
<keyword evidence="5 10" id="KW-0133">Cell shape</keyword>
<evidence type="ECO:0000256" key="9">
    <source>
        <dbReference type="ARBA" id="ARBA00023316"/>
    </source>
</evidence>
<feature type="binding site" evidence="10">
    <location>
        <position position="195"/>
    </location>
    <ligand>
        <name>UDP-N-acetyl-alpha-D-glucosamine</name>
        <dbReference type="ChEBI" id="CHEBI:57705"/>
    </ligand>
</feature>
<keyword evidence="2 10" id="KW-0132">Cell division</keyword>
<proteinExistence type="inferred from homology"/>
<dbReference type="Pfam" id="PF04101">
    <property type="entry name" value="Glyco_tran_28_C"/>
    <property type="match status" value="1"/>
</dbReference>
<comment type="function">
    <text evidence="10">Cell wall formation. Catalyzes the transfer of a GlcNAc subunit on undecaprenyl-pyrophosphoryl-MurNAc-pentapeptide (lipid intermediate I) to form undecaprenyl-pyrophosphoryl-MurNAc-(pentapeptide)GlcNAc (lipid intermediate II).</text>
</comment>
<keyword evidence="8 10" id="KW-0131">Cell cycle</keyword>
<feature type="domain" description="Glycosyl transferase family 28 C-terminal" evidence="12">
    <location>
        <begin position="188"/>
        <end position="351"/>
    </location>
</feature>
<keyword evidence="1 10" id="KW-1003">Cell membrane</keyword>
<evidence type="ECO:0000256" key="6">
    <source>
        <dbReference type="ARBA" id="ARBA00022984"/>
    </source>
</evidence>
<dbReference type="SUPFAM" id="SSF53756">
    <property type="entry name" value="UDP-Glycosyltransferase/glycogen phosphorylase"/>
    <property type="match status" value="1"/>
</dbReference>
<feature type="domain" description="Glycosyltransferase family 28 N-terminal" evidence="11">
    <location>
        <begin position="5"/>
        <end position="142"/>
    </location>
</feature>
<evidence type="ECO:0000256" key="7">
    <source>
        <dbReference type="ARBA" id="ARBA00023136"/>
    </source>
</evidence>
<dbReference type="GO" id="GO:0016740">
    <property type="term" value="F:transferase activity"/>
    <property type="evidence" value="ECO:0007669"/>
    <property type="project" value="UniProtKB-KW"/>
</dbReference>
<keyword evidence="3 10" id="KW-0328">Glycosyltransferase</keyword>
<accession>A0ABY4MTZ8</accession>
<name>A0ABY4MTZ8_9MICO</name>
<evidence type="ECO:0000256" key="4">
    <source>
        <dbReference type="ARBA" id="ARBA00022679"/>
    </source>
</evidence>
<dbReference type="InterPro" id="IPR004276">
    <property type="entry name" value="GlycoTrans_28_N"/>
</dbReference>
<sequence>MTTYLLAGGGTAGHVNPLLATADSIRAAHPDATVLVLGTKEGLETRLVPERGYELLTIDKVPFPRRINGAAVKFPARFQRAVRQVREIIRTRGVDVVVGFGGFASTPAYVAARKRVPVIVHEANAIPGLANRLGAKWAAGVAVVFPNTPLVGAKALGMPLRHEIATLDREASRDEAIDYFGLDAGRRTLVVTGGSQGAKRINETIRELGSKLVGEAHGDEKWQVVHIVGRLSPFDDPQLPHYHVVEYCDRMELAFAAADFIVTRAGSSTVSELSAVGLPALYVPYAVGNGEQAKNIATLLEANAAMVIADGEFLPPRVEAELLPVLADAARRTELGRRAGELGARDAAEQLLSMIDAAVADATRGARA</sequence>
<organism evidence="13">
    <name type="scientific">Gulosibacter sediminis</name>
    <dbReference type="NCBI Taxonomy" id="1729695"/>
    <lineage>
        <taxon>Bacteria</taxon>
        <taxon>Bacillati</taxon>
        <taxon>Actinomycetota</taxon>
        <taxon>Actinomycetes</taxon>
        <taxon>Micrococcales</taxon>
        <taxon>Microbacteriaceae</taxon>
        <taxon>Gulosibacter</taxon>
    </lineage>
</organism>
<evidence type="ECO:0000313" key="13">
    <source>
        <dbReference type="EMBL" id="UQN13891.1"/>
    </source>
</evidence>
<dbReference type="HAMAP" id="MF_00033">
    <property type="entry name" value="MurG"/>
    <property type="match status" value="1"/>
</dbReference>
<evidence type="ECO:0000259" key="11">
    <source>
        <dbReference type="Pfam" id="PF03033"/>
    </source>
</evidence>
<dbReference type="EC" id="2.4.1.227" evidence="10"/>
<dbReference type="EMBL" id="CP097160">
    <property type="protein sequence ID" value="UQN13891.1"/>
    <property type="molecule type" value="Genomic_DNA"/>
</dbReference>
<evidence type="ECO:0000256" key="3">
    <source>
        <dbReference type="ARBA" id="ARBA00022676"/>
    </source>
</evidence>
<comment type="similarity">
    <text evidence="10">Belongs to the glycosyltransferase 28 family. MurG subfamily.</text>
</comment>
<keyword evidence="6 10" id="KW-0573">Peptidoglycan synthesis</keyword>
<keyword evidence="9 10" id="KW-0961">Cell wall biogenesis/degradation</keyword>
<keyword evidence="4 10" id="KW-0808">Transferase</keyword>
<evidence type="ECO:0000256" key="1">
    <source>
        <dbReference type="ARBA" id="ARBA00022475"/>
    </source>
</evidence>
<comment type="pathway">
    <text evidence="10">Cell wall biogenesis; peptidoglycan biosynthesis.</text>
</comment>
<dbReference type="PANTHER" id="PTHR21015:SF22">
    <property type="entry name" value="GLYCOSYLTRANSFERASE"/>
    <property type="match status" value="1"/>
</dbReference>
<dbReference type="CDD" id="cd03785">
    <property type="entry name" value="GT28_MurG"/>
    <property type="match status" value="1"/>
</dbReference>
<evidence type="ECO:0000256" key="10">
    <source>
        <dbReference type="HAMAP-Rule" id="MF_00033"/>
    </source>
</evidence>
<dbReference type="InterPro" id="IPR007235">
    <property type="entry name" value="Glyco_trans_28_C"/>
</dbReference>
<evidence type="ECO:0000256" key="2">
    <source>
        <dbReference type="ARBA" id="ARBA00022618"/>
    </source>
</evidence>
<dbReference type="InterPro" id="IPR006009">
    <property type="entry name" value="GlcNAc_MurG"/>
</dbReference>
<dbReference type="Gene3D" id="3.40.50.2000">
    <property type="entry name" value="Glycogen Phosphorylase B"/>
    <property type="match status" value="2"/>
</dbReference>